<gene>
    <name evidence="1" type="ORF">Tci_892417</name>
</gene>
<sequence length="55" mass="6228">MVMTDMKLLVVETETVDIMADDVDTVFCSTDVGRAKQVDQKFVHSSIEPHLHDIH</sequence>
<dbReference type="AlphaFoldDB" id="A0A699UGV8"/>
<comment type="caution">
    <text evidence="1">The sequence shown here is derived from an EMBL/GenBank/DDBJ whole genome shotgun (WGS) entry which is preliminary data.</text>
</comment>
<feature type="non-terminal residue" evidence="1">
    <location>
        <position position="1"/>
    </location>
</feature>
<organism evidence="1">
    <name type="scientific">Tanacetum cinerariifolium</name>
    <name type="common">Dalmatian daisy</name>
    <name type="synonym">Chrysanthemum cinerariifolium</name>
    <dbReference type="NCBI Taxonomy" id="118510"/>
    <lineage>
        <taxon>Eukaryota</taxon>
        <taxon>Viridiplantae</taxon>
        <taxon>Streptophyta</taxon>
        <taxon>Embryophyta</taxon>
        <taxon>Tracheophyta</taxon>
        <taxon>Spermatophyta</taxon>
        <taxon>Magnoliopsida</taxon>
        <taxon>eudicotyledons</taxon>
        <taxon>Gunneridae</taxon>
        <taxon>Pentapetalae</taxon>
        <taxon>asterids</taxon>
        <taxon>campanulids</taxon>
        <taxon>Asterales</taxon>
        <taxon>Asteraceae</taxon>
        <taxon>Asteroideae</taxon>
        <taxon>Anthemideae</taxon>
        <taxon>Anthemidinae</taxon>
        <taxon>Tanacetum</taxon>
    </lineage>
</organism>
<proteinExistence type="predicted"/>
<evidence type="ECO:0000313" key="1">
    <source>
        <dbReference type="EMBL" id="GFD20448.1"/>
    </source>
</evidence>
<name>A0A699UGV8_TANCI</name>
<feature type="non-terminal residue" evidence="1">
    <location>
        <position position="55"/>
    </location>
</feature>
<dbReference type="EMBL" id="BKCJ011322238">
    <property type="protein sequence ID" value="GFD20448.1"/>
    <property type="molecule type" value="Genomic_DNA"/>
</dbReference>
<reference evidence="1" key="1">
    <citation type="journal article" date="2019" name="Sci. Rep.">
        <title>Draft genome of Tanacetum cinerariifolium, the natural source of mosquito coil.</title>
        <authorList>
            <person name="Yamashiro T."/>
            <person name="Shiraishi A."/>
            <person name="Satake H."/>
            <person name="Nakayama K."/>
        </authorList>
    </citation>
    <scope>NUCLEOTIDE SEQUENCE</scope>
</reference>
<protein>
    <submittedName>
        <fullName evidence="1">Uncharacterized protein</fullName>
    </submittedName>
</protein>
<accession>A0A699UGV8</accession>